<dbReference type="EMBL" id="CM047582">
    <property type="protein sequence ID" value="KAI9916032.1"/>
    <property type="molecule type" value="Genomic_DNA"/>
</dbReference>
<organism evidence="1 2">
    <name type="scientific">Peronosclerospora sorghi</name>
    <dbReference type="NCBI Taxonomy" id="230839"/>
    <lineage>
        <taxon>Eukaryota</taxon>
        <taxon>Sar</taxon>
        <taxon>Stramenopiles</taxon>
        <taxon>Oomycota</taxon>
        <taxon>Peronosporomycetes</taxon>
        <taxon>Peronosporales</taxon>
        <taxon>Peronosporaceae</taxon>
        <taxon>Peronosclerospora</taxon>
    </lineage>
</organism>
<evidence type="ECO:0000313" key="1">
    <source>
        <dbReference type="EMBL" id="KAI9916032.1"/>
    </source>
</evidence>
<accession>A0ACC0WC85</accession>
<evidence type="ECO:0000313" key="2">
    <source>
        <dbReference type="Proteomes" id="UP001163321"/>
    </source>
</evidence>
<name>A0ACC0WC85_9STRA</name>
<sequence>MVTSLMQTLELQDQGPTILFGVYSKQIPTRTLATSCALKNPTRNPLSAVLARASSITNTATKRDYDRAGGTRYILPEKGRGFVLFPLHFASNQRDSSSIAPLFLSKTHLASSGENNDLRTLNVQKRRSRSILRRESLMQVKMAGKLWKTAPTKVLKTVKPIVHWGFVPLILYIALKQDPHLTYVGITLH</sequence>
<proteinExistence type="predicted"/>
<keyword evidence="2" id="KW-1185">Reference proteome</keyword>
<dbReference type="Proteomes" id="UP001163321">
    <property type="component" value="Chromosome 3"/>
</dbReference>
<comment type="caution">
    <text evidence="1">The sequence shown here is derived from an EMBL/GenBank/DDBJ whole genome shotgun (WGS) entry which is preliminary data.</text>
</comment>
<reference evidence="1 2" key="1">
    <citation type="journal article" date="2022" name="bioRxiv">
        <title>The genome of the oomycete Peronosclerospora sorghi, a cosmopolitan pathogen of maize and sorghum, is inflated with dispersed pseudogenes.</title>
        <authorList>
            <person name="Fletcher K."/>
            <person name="Martin F."/>
            <person name="Isakeit T."/>
            <person name="Cavanaugh K."/>
            <person name="Magill C."/>
            <person name="Michelmore R."/>
        </authorList>
    </citation>
    <scope>NUCLEOTIDE SEQUENCE [LARGE SCALE GENOMIC DNA]</scope>
    <source>
        <strain evidence="1">P6</strain>
    </source>
</reference>
<protein>
    <submittedName>
        <fullName evidence="1">Uncharacterized protein</fullName>
    </submittedName>
</protein>
<gene>
    <name evidence="1" type="ORF">PsorP6_007734</name>
</gene>